<organism evidence="1 2">
    <name type="scientific">Litoribacter ruber</name>
    <dbReference type="NCBI Taxonomy" id="702568"/>
    <lineage>
        <taxon>Bacteria</taxon>
        <taxon>Pseudomonadati</taxon>
        <taxon>Bacteroidota</taxon>
        <taxon>Cytophagia</taxon>
        <taxon>Cytophagales</taxon>
        <taxon>Cyclobacteriaceae</taxon>
        <taxon>Litoribacter</taxon>
    </lineage>
</organism>
<dbReference type="AlphaFoldDB" id="A0AAP2G0W7"/>
<name>A0AAP2G0W7_9BACT</name>
<dbReference type="Gene3D" id="1.25.40.10">
    <property type="entry name" value="Tetratricopeptide repeat domain"/>
    <property type="match status" value="1"/>
</dbReference>
<proteinExistence type="predicted"/>
<protein>
    <recommendedName>
        <fullName evidence="3">Tetratricopeptide repeat protein</fullName>
    </recommendedName>
</protein>
<dbReference type="Proteomes" id="UP001319104">
    <property type="component" value="Unassembled WGS sequence"/>
</dbReference>
<evidence type="ECO:0008006" key="3">
    <source>
        <dbReference type="Google" id="ProtNLM"/>
    </source>
</evidence>
<evidence type="ECO:0000313" key="1">
    <source>
        <dbReference type="EMBL" id="MBS9523072.1"/>
    </source>
</evidence>
<dbReference type="InterPro" id="IPR011990">
    <property type="entry name" value="TPR-like_helical_dom_sf"/>
</dbReference>
<evidence type="ECO:0000313" key="2">
    <source>
        <dbReference type="Proteomes" id="UP001319104"/>
    </source>
</evidence>
<comment type="caution">
    <text evidence="1">The sequence shown here is derived from an EMBL/GenBank/DDBJ whole genome shotgun (WGS) entry which is preliminary data.</text>
</comment>
<dbReference type="SUPFAM" id="SSF48452">
    <property type="entry name" value="TPR-like"/>
    <property type="match status" value="1"/>
</dbReference>
<reference evidence="1 2" key="1">
    <citation type="submission" date="2021-05" db="EMBL/GenBank/DDBJ databases">
        <authorList>
            <person name="Zhang Z.D."/>
            <person name="Osman G."/>
        </authorList>
    </citation>
    <scope>NUCLEOTIDE SEQUENCE [LARGE SCALE GENOMIC DNA]</scope>
    <source>
        <strain evidence="1 2">KCTC 32217</strain>
    </source>
</reference>
<keyword evidence="2" id="KW-1185">Reference proteome</keyword>
<dbReference type="EMBL" id="JAHCMY010000001">
    <property type="protein sequence ID" value="MBS9523072.1"/>
    <property type="molecule type" value="Genomic_DNA"/>
</dbReference>
<gene>
    <name evidence="1" type="ORF">KI659_03490</name>
</gene>
<dbReference type="RefSeq" id="WP_213943939.1">
    <property type="nucleotide sequence ID" value="NZ_JAHCMY010000001.1"/>
</dbReference>
<accession>A0AAP2G0W7</accession>
<sequence>MSLKSVGSEQITFEQLLEKAHAFQYQSKDSAFYYIEQAKVLAKNIGHRTLKGKVANREGAVHYVAGNYQLALEKFLEAEEIFRGSKASLDYIFALNGRGLIYLGQK</sequence>